<feature type="domain" description="MULE transposase" evidence="1">
    <location>
        <begin position="28"/>
        <end position="94"/>
    </location>
</feature>
<dbReference type="EMBL" id="JBJQOH010000007">
    <property type="protein sequence ID" value="KAL3678244.1"/>
    <property type="molecule type" value="Genomic_DNA"/>
</dbReference>
<dbReference type="AlphaFoldDB" id="A0ABD3GM32"/>
<evidence type="ECO:0000259" key="1">
    <source>
        <dbReference type="Pfam" id="PF10551"/>
    </source>
</evidence>
<comment type="caution">
    <text evidence="2">The sequence shown here is derived from an EMBL/GenBank/DDBJ whole genome shotgun (WGS) entry which is preliminary data.</text>
</comment>
<name>A0ABD3GM32_9MARC</name>
<sequence>MRVRAATENLPIPQIYQEEANRLSSSTTASAMLPVKERVAYISLFCTLKDHAIARGRQFSPQLILSDFESGLIPTVRAEFLDVHHQGCYFHFTQAIWRKVQELGLARHYMEDQLVRVTVQ</sequence>
<proteinExistence type="predicted"/>
<accession>A0ABD3GM32</accession>
<dbReference type="Proteomes" id="UP001633002">
    <property type="component" value="Unassembled WGS sequence"/>
</dbReference>
<evidence type="ECO:0000313" key="2">
    <source>
        <dbReference type="EMBL" id="KAL3678244.1"/>
    </source>
</evidence>
<keyword evidence="3" id="KW-1185">Reference proteome</keyword>
<organism evidence="2 3">
    <name type="scientific">Riccia sorocarpa</name>
    <dbReference type="NCBI Taxonomy" id="122646"/>
    <lineage>
        <taxon>Eukaryota</taxon>
        <taxon>Viridiplantae</taxon>
        <taxon>Streptophyta</taxon>
        <taxon>Embryophyta</taxon>
        <taxon>Marchantiophyta</taxon>
        <taxon>Marchantiopsida</taxon>
        <taxon>Marchantiidae</taxon>
        <taxon>Marchantiales</taxon>
        <taxon>Ricciaceae</taxon>
        <taxon>Riccia</taxon>
    </lineage>
</organism>
<evidence type="ECO:0000313" key="3">
    <source>
        <dbReference type="Proteomes" id="UP001633002"/>
    </source>
</evidence>
<protein>
    <recommendedName>
        <fullName evidence="1">MULE transposase domain-containing protein</fullName>
    </recommendedName>
</protein>
<reference evidence="2 3" key="1">
    <citation type="submission" date="2024-09" db="EMBL/GenBank/DDBJ databases">
        <title>Chromosome-scale assembly of Riccia sorocarpa.</title>
        <authorList>
            <person name="Paukszto L."/>
        </authorList>
    </citation>
    <scope>NUCLEOTIDE SEQUENCE [LARGE SCALE GENOMIC DNA]</scope>
    <source>
        <strain evidence="2">LP-2024</strain>
        <tissue evidence="2">Aerial parts of the thallus</tissue>
    </source>
</reference>
<gene>
    <name evidence="2" type="ORF">R1sor_021200</name>
</gene>
<dbReference type="Pfam" id="PF10551">
    <property type="entry name" value="MULE"/>
    <property type="match status" value="1"/>
</dbReference>
<dbReference type="InterPro" id="IPR018289">
    <property type="entry name" value="MULE_transposase_dom"/>
</dbReference>